<keyword evidence="3 5" id="KW-1133">Transmembrane helix</keyword>
<dbReference type="SUPFAM" id="SSF144091">
    <property type="entry name" value="Rhomboid-like"/>
    <property type="match status" value="1"/>
</dbReference>
<proteinExistence type="predicted"/>
<dbReference type="FunFam" id="1.20.1540.10:FF:000004">
    <property type="entry name" value="Transmembrane protein 115"/>
    <property type="match status" value="1"/>
</dbReference>
<gene>
    <name evidence="6" type="ORF">NA57DRAFT_58415</name>
</gene>
<dbReference type="Proteomes" id="UP000799772">
    <property type="component" value="Unassembled WGS sequence"/>
</dbReference>
<evidence type="ECO:0000256" key="1">
    <source>
        <dbReference type="ARBA" id="ARBA00004141"/>
    </source>
</evidence>
<dbReference type="InterPro" id="IPR013861">
    <property type="entry name" value="TMEM115/Pdh1/Rbl19"/>
</dbReference>
<keyword evidence="2 5" id="KW-0812">Transmembrane</keyword>
<comment type="caution">
    <text evidence="6">The sequence shown here is derived from an EMBL/GenBank/DDBJ whole genome shotgun (WGS) entry which is preliminary data.</text>
</comment>
<dbReference type="AlphaFoldDB" id="A0A9P4M868"/>
<protein>
    <submittedName>
        <fullName evidence="6">Cytochrome c oxidase subunit I</fullName>
    </submittedName>
</protein>
<reference evidence="6" key="1">
    <citation type="journal article" date="2020" name="Stud. Mycol.">
        <title>101 Dothideomycetes genomes: a test case for predicting lifestyles and emergence of pathogens.</title>
        <authorList>
            <person name="Haridas S."/>
            <person name="Albert R."/>
            <person name="Binder M."/>
            <person name="Bloem J."/>
            <person name="Labutti K."/>
            <person name="Salamov A."/>
            <person name="Andreopoulos B."/>
            <person name="Baker S."/>
            <person name="Barry K."/>
            <person name="Bills G."/>
            <person name="Bluhm B."/>
            <person name="Cannon C."/>
            <person name="Castanera R."/>
            <person name="Culley D."/>
            <person name="Daum C."/>
            <person name="Ezra D."/>
            <person name="Gonzalez J."/>
            <person name="Henrissat B."/>
            <person name="Kuo A."/>
            <person name="Liang C."/>
            <person name="Lipzen A."/>
            <person name="Lutzoni F."/>
            <person name="Magnuson J."/>
            <person name="Mondo S."/>
            <person name="Nolan M."/>
            <person name="Ohm R."/>
            <person name="Pangilinan J."/>
            <person name="Park H.-J."/>
            <person name="Ramirez L."/>
            <person name="Alfaro M."/>
            <person name="Sun H."/>
            <person name="Tritt A."/>
            <person name="Yoshinaga Y."/>
            <person name="Zwiers L.-H."/>
            <person name="Turgeon B."/>
            <person name="Goodwin S."/>
            <person name="Spatafora J."/>
            <person name="Crous P."/>
            <person name="Grigoriev I."/>
        </authorList>
    </citation>
    <scope>NUCLEOTIDE SEQUENCE</scope>
    <source>
        <strain evidence="6">CBS 133067</strain>
    </source>
</reference>
<organism evidence="6 7">
    <name type="scientific">Rhizodiscina lignyota</name>
    <dbReference type="NCBI Taxonomy" id="1504668"/>
    <lineage>
        <taxon>Eukaryota</taxon>
        <taxon>Fungi</taxon>
        <taxon>Dikarya</taxon>
        <taxon>Ascomycota</taxon>
        <taxon>Pezizomycotina</taxon>
        <taxon>Dothideomycetes</taxon>
        <taxon>Pleosporomycetidae</taxon>
        <taxon>Aulographales</taxon>
        <taxon>Rhizodiscinaceae</taxon>
        <taxon>Rhizodiscina</taxon>
    </lineage>
</organism>
<dbReference type="Gene3D" id="1.20.1540.10">
    <property type="entry name" value="Rhomboid-like"/>
    <property type="match status" value="1"/>
</dbReference>
<evidence type="ECO:0000313" key="6">
    <source>
        <dbReference type="EMBL" id="KAF2096504.1"/>
    </source>
</evidence>
<evidence type="ECO:0000256" key="3">
    <source>
        <dbReference type="ARBA" id="ARBA00022989"/>
    </source>
</evidence>
<evidence type="ECO:0000256" key="2">
    <source>
        <dbReference type="ARBA" id="ARBA00022692"/>
    </source>
</evidence>
<accession>A0A9P4M868</accession>
<dbReference type="Pfam" id="PF08551">
    <property type="entry name" value="DUF1751"/>
    <property type="match status" value="1"/>
</dbReference>
<dbReference type="SMART" id="SM01160">
    <property type="entry name" value="DUF1751"/>
    <property type="match status" value="1"/>
</dbReference>
<feature type="transmembrane region" description="Helical" evidence="5">
    <location>
        <begin position="101"/>
        <end position="123"/>
    </location>
</feature>
<dbReference type="EMBL" id="ML978129">
    <property type="protein sequence ID" value="KAF2096504.1"/>
    <property type="molecule type" value="Genomic_DNA"/>
</dbReference>
<sequence>MAPRINIPPLTRFLLITCIALTISNAIIRPYTDLQAPLTRIGVGAPYLSIVPGQSIIYPWVFFTATLVEQNIFGLIISGLTLFYGGRYLERAWGSAEFGKFILVTTLIPNLLTFGTLVSLFVLSRHDGFLTATISGALPLQASFLVSLKQLVPEHTVSLFRSLIRIRVKHFPAIFLLVNTIAAIVLGTYTALLLSWYGFFTSWIYLRFFRVSPSTLEGQETTVKGDASDTFAFPFFFPEPIHTPLAAICDRIYEALVAMRVCTPFSAADIESGNAQASARSEGGLPSIMNPRGGRGWAGETECYWRKRTGTTTSSSSCCSRAILIKSGTSGSCWTIGIGRNPVRT</sequence>
<dbReference type="GO" id="GO:0005794">
    <property type="term" value="C:Golgi apparatus"/>
    <property type="evidence" value="ECO:0007669"/>
    <property type="project" value="TreeGrafter"/>
</dbReference>
<evidence type="ECO:0000256" key="5">
    <source>
        <dbReference type="SAM" id="Phobius"/>
    </source>
</evidence>
<dbReference type="GO" id="GO:0006890">
    <property type="term" value="P:retrograde vesicle-mediated transport, Golgi to endoplasmic reticulum"/>
    <property type="evidence" value="ECO:0007669"/>
    <property type="project" value="InterPro"/>
</dbReference>
<dbReference type="GO" id="GO:0016020">
    <property type="term" value="C:membrane"/>
    <property type="evidence" value="ECO:0007669"/>
    <property type="project" value="UniProtKB-SubCell"/>
</dbReference>
<feature type="transmembrane region" description="Helical" evidence="5">
    <location>
        <begin position="72"/>
        <end position="89"/>
    </location>
</feature>
<feature type="transmembrane region" description="Helical" evidence="5">
    <location>
        <begin position="173"/>
        <end position="206"/>
    </location>
</feature>
<dbReference type="InterPro" id="IPR035952">
    <property type="entry name" value="Rhomboid-like_sf"/>
</dbReference>
<keyword evidence="7" id="KW-1185">Reference proteome</keyword>
<dbReference type="OrthoDB" id="73612at2759"/>
<dbReference type="PANTHER" id="PTHR13377:SF3">
    <property type="entry name" value="TRANSMEMBRANE PROTEIN 115"/>
    <property type="match status" value="1"/>
</dbReference>
<evidence type="ECO:0000313" key="7">
    <source>
        <dbReference type="Proteomes" id="UP000799772"/>
    </source>
</evidence>
<name>A0A9P4M868_9PEZI</name>
<dbReference type="PANTHER" id="PTHR13377">
    <property type="entry name" value="PLACENTAL PROTEIN 6"/>
    <property type="match status" value="1"/>
</dbReference>
<comment type="subcellular location">
    <subcellularLocation>
        <location evidence="1">Membrane</location>
        <topology evidence="1">Multi-pass membrane protein</topology>
    </subcellularLocation>
</comment>
<evidence type="ECO:0000256" key="4">
    <source>
        <dbReference type="ARBA" id="ARBA00023136"/>
    </source>
</evidence>
<keyword evidence="4 5" id="KW-0472">Membrane</keyword>